<gene>
    <name evidence="2" type="ORF">B0T14DRAFT_568047</name>
</gene>
<evidence type="ECO:0000313" key="2">
    <source>
        <dbReference type="EMBL" id="KAK0616444.1"/>
    </source>
</evidence>
<feature type="region of interest" description="Disordered" evidence="1">
    <location>
        <begin position="1"/>
        <end position="86"/>
    </location>
</feature>
<dbReference type="EMBL" id="JAULSU010000005">
    <property type="protein sequence ID" value="KAK0616444.1"/>
    <property type="molecule type" value="Genomic_DNA"/>
</dbReference>
<feature type="compositionally biased region" description="Basic and acidic residues" evidence="1">
    <location>
        <begin position="35"/>
        <end position="78"/>
    </location>
</feature>
<feature type="region of interest" description="Disordered" evidence="1">
    <location>
        <begin position="112"/>
        <end position="180"/>
    </location>
</feature>
<feature type="region of interest" description="Disordered" evidence="1">
    <location>
        <begin position="201"/>
        <end position="255"/>
    </location>
</feature>
<reference evidence="2" key="1">
    <citation type="submission" date="2023-06" db="EMBL/GenBank/DDBJ databases">
        <title>Genome-scale phylogeny and comparative genomics of the fungal order Sordariales.</title>
        <authorList>
            <consortium name="Lawrence Berkeley National Laboratory"/>
            <person name="Hensen N."/>
            <person name="Bonometti L."/>
            <person name="Westerberg I."/>
            <person name="Brannstrom I.O."/>
            <person name="Guillou S."/>
            <person name="Cros-Aarteil S."/>
            <person name="Calhoun S."/>
            <person name="Haridas S."/>
            <person name="Kuo A."/>
            <person name="Mondo S."/>
            <person name="Pangilinan J."/>
            <person name="Riley R."/>
            <person name="Labutti K."/>
            <person name="Andreopoulos B."/>
            <person name="Lipzen A."/>
            <person name="Chen C."/>
            <person name="Yanf M."/>
            <person name="Daum C."/>
            <person name="Ng V."/>
            <person name="Clum A."/>
            <person name="Steindorff A."/>
            <person name="Ohm R."/>
            <person name="Martin F."/>
            <person name="Silar P."/>
            <person name="Natvig D."/>
            <person name="Lalanne C."/>
            <person name="Gautier V."/>
            <person name="Ament-Velasquez S.L."/>
            <person name="Kruys A."/>
            <person name="Hutchinson M.I."/>
            <person name="Powell A.J."/>
            <person name="Barry K."/>
            <person name="Miller A.N."/>
            <person name="Grigoriev I.V."/>
            <person name="Debuchy R."/>
            <person name="Gladieux P."/>
            <person name="Thoren M.H."/>
            <person name="Johannesson H."/>
        </authorList>
    </citation>
    <scope>NUCLEOTIDE SEQUENCE</scope>
    <source>
        <strain evidence="2">CBS 606.72</strain>
    </source>
</reference>
<dbReference type="AlphaFoldDB" id="A0AA40BWR1"/>
<evidence type="ECO:0000313" key="3">
    <source>
        <dbReference type="Proteomes" id="UP001175000"/>
    </source>
</evidence>
<accession>A0AA40BWR1</accession>
<organism evidence="2 3">
    <name type="scientific">Immersiella caudata</name>
    <dbReference type="NCBI Taxonomy" id="314043"/>
    <lineage>
        <taxon>Eukaryota</taxon>
        <taxon>Fungi</taxon>
        <taxon>Dikarya</taxon>
        <taxon>Ascomycota</taxon>
        <taxon>Pezizomycotina</taxon>
        <taxon>Sordariomycetes</taxon>
        <taxon>Sordariomycetidae</taxon>
        <taxon>Sordariales</taxon>
        <taxon>Lasiosphaeriaceae</taxon>
        <taxon>Immersiella</taxon>
    </lineage>
</organism>
<protein>
    <submittedName>
        <fullName evidence="2">Uncharacterized protein</fullName>
    </submittedName>
</protein>
<evidence type="ECO:0000256" key="1">
    <source>
        <dbReference type="SAM" id="MobiDB-lite"/>
    </source>
</evidence>
<comment type="caution">
    <text evidence="2">The sequence shown here is derived from an EMBL/GenBank/DDBJ whole genome shotgun (WGS) entry which is preliminary data.</text>
</comment>
<name>A0AA40BWR1_9PEZI</name>
<dbReference type="Proteomes" id="UP001175000">
    <property type="component" value="Unassembled WGS sequence"/>
</dbReference>
<feature type="compositionally biased region" description="Low complexity" evidence="1">
    <location>
        <begin position="121"/>
        <end position="145"/>
    </location>
</feature>
<keyword evidence="3" id="KW-1185">Reference proteome</keyword>
<proteinExistence type="predicted"/>
<sequence>MSAPASYPEFEDSRPPPQQPNTDIPSSHKSKSKSKSKDKDEKKPSWFKSDWRDGKKGEMVMVRRKDGTYEVRVREKGGKKGKKNGGVLVAFEGHEQGGLLGKSIFQALTMSEGAAEGDVSQQPQEEQEQAAPAADNASKTPSSKSNKPKRTKMKLRKPEKRVKASPKPPKPKTMRLGGFYTDLLAPDPTFDFDRRLKEEGIVANNESSSLPSNYRDGVYSDPGGDGEGGGEDKEKVVEGSGNHCSGGTAQLDRDDGSWARCYAGGVSGGYQQYQTGGEIHVRRSCYGMPAISPEREGLRQLREEQGWVPWAW</sequence>
<feature type="compositionally biased region" description="Basic residues" evidence="1">
    <location>
        <begin position="146"/>
        <end position="173"/>
    </location>
</feature>